<feature type="chain" id="PRO_5016672604" evidence="1">
    <location>
        <begin position="18"/>
        <end position="73"/>
    </location>
</feature>
<proteinExistence type="predicted"/>
<dbReference type="EMBL" id="KZ859049">
    <property type="protein sequence ID" value="RDW24107.1"/>
    <property type="molecule type" value="Genomic_DNA"/>
</dbReference>
<dbReference type="Proteomes" id="UP000256601">
    <property type="component" value="Unassembled WGS sequence"/>
</dbReference>
<feature type="signal peptide" evidence="1">
    <location>
        <begin position="1"/>
        <end position="17"/>
    </location>
</feature>
<evidence type="ECO:0000313" key="2">
    <source>
        <dbReference type="EMBL" id="RDW24107.1"/>
    </source>
</evidence>
<evidence type="ECO:0000313" key="3">
    <source>
        <dbReference type="Proteomes" id="UP000256601"/>
    </source>
</evidence>
<protein>
    <submittedName>
        <fullName evidence="2">Uncharacterized protein</fullName>
    </submittedName>
</protein>
<dbReference type="AlphaFoldDB" id="A0A371C1B0"/>
<accession>A0A371C1B0</accession>
<evidence type="ECO:0000256" key="1">
    <source>
        <dbReference type="SAM" id="SignalP"/>
    </source>
</evidence>
<name>A0A371C1B0_YARLL</name>
<sequence length="73" mass="8674">MRLLLVVLNSLVYSLRSYINNLSRFTYIPLVWSTRHVCTFYGYLTMLQTFEKRAQKDSLNIWNIGIKSQNNLN</sequence>
<organism evidence="2 3">
    <name type="scientific">Yarrowia lipolytica</name>
    <name type="common">Candida lipolytica</name>
    <dbReference type="NCBI Taxonomy" id="4952"/>
    <lineage>
        <taxon>Eukaryota</taxon>
        <taxon>Fungi</taxon>
        <taxon>Dikarya</taxon>
        <taxon>Ascomycota</taxon>
        <taxon>Saccharomycotina</taxon>
        <taxon>Dipodascomycetes</taxon>
        <taxon>Dipodascales</taxon>
        <taxon>Dipodascales incertae sedis</taxon>
        <taxon>Yarrowia</taxon>
    </lineage>
</organism>
<keyword evidence="1" id="KW-0732">Signal</keyword>
<reference evidence="2 3" key="1">
    <citation type="submission" date="2018-07" db="EMBL/GenBank/DDBJ databases">
        <title>Draft Genome Assemblies for Five Robust Yarrowia lipolytica Strains Exhibiting High Lipid Production and Pentose Sugar Utilization and Sugar Alcohol Secretion from Undetoxified Lignocellulosic Biomass Hydrolysates.</title>
        <authorList>
            <consortium name="DOE Joint Genome Institute"/>
            <person name="Walker C."/>
            <person name="Ryu S."/>
            <person name="Na H."/>
            <person name="Zane M."/>
            <person name="LaButti K."/>
            <person name="Lipzen A."/>
            <person name="Haridas S."/>
            <person name="Barry K."/>
            <person name="Grigoriev I.V."/>
            <person name="Quarterman J."/>
            <person name="Slininger P."/>
            <person name="Dien B."/>
            <person name="Trinh C.T."/>
        </authorList>
    </citation>
    <scope>NUCLEOTIDE SEQUENCE [LARGE SCALE GENOMIC DNA]</scope>
    <source>
        <strain evidence="2 3">YB392</strain>
    </source>
</reference>
<gene>
    <name evidence="2" type="ORF">B0I71DRAFT_134818</name>
</gene>